<dbReference type="RefSeq" id="WP_163487009.1">
    <property type="nucleotide sequence ID" value="NZ_CP048739.1"/>
</dbReference>
<dbReference type="AlphaFoldDB" id="A0A6C0UQJ6"/>
<proteinExistence type="predicted"/>
<accession>A0A6C0UQJ6</accession>
<dbReference type="GeneID" id="44080445"/>
<sequence>MDYVYLDLNMWIDLHRRDEDDELRRRIEEAVENEEIAIPLIDTLFYEEGKYESEDRKNDLFEYMRDLSDYHTLRNYFGVHEFEIERYVYGMAGDHEYDLEGKVRGRGVDHIFGDWTLKIDGVDAIENGLIDEDVVNKIDRLMKERPGFDVALEANEQLHEDEDYQWERDLFEEVEERNEALDEAFNNNKRRRRYMHFEHFQETLQQDLSLKMLEERIKWDPFAYDFKKYVNQGDEFVETLFRLFPSHYTYVTLKNARDLQDGGKPNDIYDIISLAVAIPYSDAVVTETLWKTTANRHDLDQEYGTVVFDSLESMVSEYGL</sequence>
<organism evidence="1 2">
    <name type="scientific">Halogeometricum borinquense</name>
    <dbReference type="NCBI Taxonomy" id="60847"/>
    <lineage>
        <taxon>Archaea</taxon>
        <taxon>Methanobacteriati</taxon>
        <taxon>Methanobacteriota</taxon>
        <taxon>Stenosarchaea group</taxon>
        <taxon>Halobacteria</taxon>
        <taxon>Halobacteriales</taxon>
        <taxon>Haloferacaceae</taxon>
        <taxon>Halogeometricum</taxon>
    </lineage>
</organism>
<evidence type="ECO:0000313" key="1">
    <source>
        <dbReference type="EMBL" id="QIB75218.1"/>
    </source>
</evidence>
<reference evidence="1 2" key="1">
    <citation type="submission" date="2020-02" db="EMBL/GenBank/DDBJ databases">
        <title>Whole genome sequence of Halogeometricum borinquense strain wsp4.</title>
        <authorList>
            <person name="Verma D.K."/>
            <person name="Gopal K."/>
            <person name="Prasad E.S."/>
        </authorList>
    </citation>
    <scope>NUCLEOTIDE SEQUENCE [LARGE SCALE GENOMIC DNA]</scope>
    <source>
        <strain evidence="2">wsp4</strain>
    </source>
</reference>
<name>A0A6C0UQJ6_9EURY</name>
<dbReference type="EMBL" id="CP048739">
    <property type="protein sequence ID" value="QIB75218.1"/>
    <property type="molecule type" value="Genomic_DNA"/>
</dbReference>
<gene>
    <name evidence="1" type="ORF">G3I44_13550</name>
</gene>
<evidence type="ECO:0000313" key="2">
    <source>
        <dbReference type="Proteomes" id="UP000465846"/>
    </source>
</evidence>
<dbReference type="Proteomes" id="UP000465846">
    <property type="component" value="Chromosome"/>
</dbReference>
<protein>
    <submittedName>
        <fullName evidence="1">Uncharacterized protein</fullName>
    </submittedName>
</protein>